<comment type="function">
    <text evidence="1 7">Binds 16S rRNA, required for the assembly of 30S particles and may also be responsible for determining the conformation of the 16S rRNA at the A site.</text>
</comment>
<comment type="subunit">
    <text evidence="6 7">Part of the 30S ribosomal subunit. Contacts proteins S3 and S10.</text>
</comment>
<evidence type="ECO:0000256" key="2">
    <source>
        <dbReference type="ARBA" id="ARBA00009083"/>
    </source>
</evidence>
<evidence type="ECO:0000256" key="6">
    <source>
        <dbReference type="ARBA" id="ARBA00047110"/>
    </source>
</evidence>
<dbReference type="PANTHER" id="PTHR19836:SF19">
    <property type="entry name" value="SMALL RIBOSOMAL SUBUNIT PROTEIN US14M"/>
    <property type="match status" value="1"/>
</dbReference>
<reference evidence="9 10" key="1">
    <citation type="submission" date="2017-08" db="EMBL/GenBank/DDBJ databases">
        <title>Infants hospitalized years apart are colonized by the same room-sourced microbial strains.</title>
        <authorList>
            <person name="Brooks B."/>
            <person name="Olm M.R."/>
            <person name="Firek B.A."/>
            <person name="Baker R."/>
            <person name="Thomas B.C."/>
            <person name="Morowitz M.J."/>
            <person name="Banfield J.F."/>
        </authorList>
    </citation>
    <scope>NUCLEOTIDE SEQUENCE [LARGE SCALE GENOMIC DNA]</scope>
    <source>
        <strain evidence="9">S2_006_000_R2_64</strain>
    </source>
</reference>
<evidence type="ECO:0000256" key="7">
    <source>
        <dbReference type="HAMAP-Rule" id="MF_00537"/>
    </source>
</evidence>
<sequence length="101" mass="11478">MAKSSAVNRNNKRIKTAKSQANKREQLKETIMNRDLPVEERFAASLKLAELPRNGAKNRVRNRCALTGRPRSFHGKFNLCRNMLRKLASEGQLPGVTKSSW</sequence>
<dbReference type="EMBL" id="QFOT01000010">
    <property type="protein sequence ID" value="PZP57002.1"/>
    <property type="molecule type" value="Genomic_DNA"/>
</dbReference>
<evidence type="ECO:0000313" key="10">
    <source>
        <dbReference type="Proteomes" id="UP000249739"/>
    </source>
</evidence>
<dbReference type="Proteomes" id="UP000249739">
    <property type="component" value="Unassembled WGS sequence"/>
</dbReference>
<dbReference type="PROSITE" id="PS00527">
    <property type="entry name" value="RIBOSOMAL_S14"/>
    <property type="match status" value="1"/>
</dbReference>
<gene>
    <name evidence="7" type="primary">rpsN</name>
    <name evidence="9" type="ORF">DI586_01925</name>
</gene>
<dbReference type="InterPro" id="IPR018271">
    <property type="entry name" value="Ribosomal_uS14_CS"/>
</dbReference>
<dbReference type="GO" id="GO:0003735">
    <property type="term" value="F:structural constituent of ribosome"/>
    <property type="evidence" value="ECO:0007669"/>
    <property type="project" value="InterPro"/>
</dbReference>
<dbReference type="Pfam" id="PF00253">
    <property type="entry name" value="Ribosomal_S14"/>
    <property type="match status" value="1"/>
</dbReference>
<evidence type="ECO:0000256" key="5">
    <source>
        <dbReference type="ARBA" id="ARBA00035167"/>
    </source>
</evidence>
<organism evidence="9 10">
    <name type="scientific">Micavibrio aeruginosavorus</name>
    <dbReference type="NCBI Taxonomy" id="349221"/>
    <lineage>
        <taxon>Bacteria</taxon>
        <taxon>Pseudomonadati</taxon>
        <taxon>Bdellovibrionota</taxon>
        <taxon>Bdellovibrionia</taxon>
        <taxon>Bdellovibrionales</taxon>
        <taxon>Pseudobdellovibrionaceae</taxon>
        <taxon>Micavibrio</taxon>
    </lineage>
</organism>
<proteinExistence type="inferred from homology"/>
<dbReference type="InterPro" id="IPR001209">
    <property type="entry name" value="Ribosomal_uS14"/>
</dbReference>
<keyword evidence="7" id="KW-0699">rRNA-binding</keyword>
<keyword evidence="7" id="KW-0694">RNA-binding</keyword>
<dbReference type="GO" id="GO:0019843">
    <property type="term" value="F:rRNA binding"/>
    <property type="evidence" value="ECO:0007669"/>
    <property type="project" value="UniProtKB-UniRule"/>
</dbReference>
<name>A0A2W5HMX7_9BACT</name>
<evidence type="ECO:0000256" key="3">
    <source>
        <dbReference type="ARBA" id="ARBA00022980"/>
    </source>
</evidence>
<accession>A0A2W5HMX7</accession>
<dbReference type="SUPFAM" id="SSF57716">
    <property type="entry name" value="Glucocorticoid receptor-like (DNA-binding domain)"/>
    <property type="match status" value="1"/>
</dbReference>
<comment type="caution">
    <text evidence="9">The sequence shown here is derived from an EMBL/GenBank/DDBJ whole genome shotgun (WGS) entry which is preliminary data.</text>
</comment>
<keyword evidence="4 7" id="KW-0687">Ribonucleoprotein</keyword>
<evidence type="ECO:0000256" key="1">
    <source>
        <dbReference type="ARBA" id="ARBA00003686"/>
    </source>
</evidence>
<dbReference type="HAMAP" id="MF_00537">
    <property type="entry name" value="Ribosomal_uS14_1"/>
    <property type="match status" value="1"/>
</dbReference>
<feature type="region of interest" description="Disordered" evidence="8">
    <location>
        <begin position="1"/>
        <end position="30"/>
    </location>
</feature>
<dbReference type="PANTHER" id="PTHR19836">
    <property type="entry name" value="30S RIBOSOMAL PROTEIN S14"/>
    <property type="match status" value="1"/>
</dbReference>
<evidence type="ECO:0000256" key="8">
    <source>
        <dbReference type="SAM" id="MobiDB-lite"/>
    </source>
</evidence>
<comment type="similarity">
    <text evidence="2 7">Belongs to the universal ribosomal protein uS14 family.</text>
</comment>
<dbReference type="InterPro" id="IPR023036">
    <property type="entry name" value="Ribosomal_uS14_bac/plastid"/>
</dbReference>
<dbReference type="GO" id="GO:0005737">
    <property type="term" value="C:cytoplasm"/>
    <property type="evidence" value="ECO:0007669"/>
    <property type="project" value="UniProtKB-ARBA"/>
</dbReference>
<dbReference type="GO" id="GO:0006412">
    <property type="term" value="P:translation"/>
    <property type="evidence" value="ECO:0007669"/>
    <property type="project" value="UniProtKB-UniRule"/>
</dbReference>
<evidence type="ECO:0000313" key="9">
    <source>
        <dbReference type="EMBL" id="PZP57002.1"/>
    </source>
</evidence>
<keyword evidence="3 7" id="KW-0689">Ribosomal protein</keyword>
<protein>
    <recommendedName>
        <fullName evidence="5 7">Small ribosomal subunit protein uS14</fullName>
    </recommendedName>
</protein>
<dbReference type="AlphaFoldDB" id="A0A2W5HMX7"/>
<dbReference type="NCBIfam" id="NF006477">
    <property type="entry name" value="PRK08881.1"/>
    <property type="match status" value="1"/>
</dbReference>
<dbReference type="GO" id="GO:0015935">
    <property type="term" value="C:small ribosomal subunit"/>
    <property type="evidence" value="ECO:0007669"/>
    <property type="project" value="TreeGrafter"/>
</dbReference>
<dbReference type="Gene3D" id="1.10.287.1480">
    <property type="match status" value="1"/>
</dbReference>
<evidence type="ECO:0000256" key="4">
    <source>
        <dbReference type="ARBA" id="ARBA00023274"/>
    </source>
</evidence>
<dbReference type="FunFam" id="1.10.287.1480:FF:000001">
    <property type="entry name" value="30S ribosomal protein S14"/>
    <property type="match status" value="1"/>
</dbReference>